<feature type="coiled-coil region" evidence="11">
    <location>
        <begin position="309"/>
        <end position="346"/>
    </location>
</feature>
<keyword evidence="5" id="KW-0808">Transferase</keyword>
<dbReference type="Gene3D" id="1.10.287.130">
    <property type="match status" value="1"/>
</dbReference>
<feature type="domain" description="PAC" evidence="15">
    <location>
        <begin position="413"/>
        <end position="469"/>
    </location>
</feature>
<dbReference type="InterPro" id="IPR035965">
    <property type="entry name" value="PAS-like_dom_sf"/>
</dbReference>
<comment type="caution">
    <text evidence="16">The sequence shown here is derived from an EMBL/GenBank/DDBJ whole genome shotgun (WGS) entry which is preliminary data.</text>
</comment>
<dbReference type="GO" id="GO:0000155">
    <property type="term" value="F:phosphorelay sensor kinase activity"/>
    <property type="evidence" value="ECO:0007669"/>
    <property type="project" value="InterPro"/>
</dbReference>
<dbReference type="EMBL" id="QFOT01000100">
    <property type="protein sequence ID" value="PZP54929.1"/>
    <property type="molecule type" value="Genomic_DNA"/>
</dbReference>
<dbReference type="EC" id="2.7.13.3" evidence="3"/>
<keyword evidence="4" id="KW-0597">Phosphoprotein</keyword>
<dbReference type="InterPro" id="IPR001610">
    <property type="entry name" value="PAC"/>
</dbReference>
<comment type="catalytic activity">
    <reaction evidence="1">
        <text>ATP + protein L-histidine = ADP + protein N-phospho-L-histidine.</text>
        <dbReference type="EC" id="2.7.13.3"/>
    </reaction>
</comment>
<evidence type="ECO:0000256" key="7">
    <source>
        <dbReference type="ARBA" id="ARBA00022777"/>
    </source>
</evidence>
<dbReference type="SUPFAM" id="SSF55874">
    <property type="entry name" value="ATPase domain of HSP90 chaperone/DNA topoisomerase II/histidine kinase"/>
    <property type="match status" value="1"/>
</dbReference>
<evidence type="ECO:0000256" key="4">
    <source>
        <dbReference type="ARBA" id="ARBA00022553"/>
    </source>
</evidence>
<evidence type="ECO:0000259" key="13">
    <source>
        <dbReference type="PROSITE" id="PS50109"/>
    </source>
</evidence>
<dbReference type="InterPro" id="IPR013767">
    <property type="entry name" value="PAS_fold"/>
</dbReference>
<dbReference type="Gene3D" id="3.30.565.10">
    <property type="entry name" value="Histidine kinase-like ATPase, C-terminal domain"/>
    <property type="match status" value="1"/>
</dbReference>
<dbReference type="PANTHER" id="PTHR43047">
    <property type="entry name" value="TWO-COMPONENT HISTIDINE PROTEIN KINASE"/>
    <property type="match status" value="1"/>
</dbReference>
<keyword evidence="12" id="KW-0812">Transmembrane</keyword>
<feature type="domain" description="PAS" evidence="14">
    <location>
        <begin position="343"/>
        <end position="413"/>
    </location>
</feature>
<dbReference type="SUPFAM" id="SSF55785">
    <property type="entry name" value="PYP-like sensor domain (PAS domain)"/>
    <property type="match status" value="2"/>
</dbReference>
<dbReference type="InterPro" id="IPR003661">
    <property type="entry name" value="HisK_dim/P_dom"/>
</dbReference>
<dbReference type="FunFam" id="1.10.287.130:FF:000038">
    <property type="entry name" value="Sensory transduction histidine kinase"/>
    <property type="match status" value="1"/>
</dbReference>
<dbReference type="GO" id="GO:0006355">
    <property type="term" value="P:regulation of DNA-templated transcription"/>
    <property type="evidence" value="ECO:0007669"/>
    <property type="project" value="InterPro"/>
</dbReference>
<dbReference type="GO" id="GO:0005886">
    <property type="term" value="C:plasma membrane"/>
    <property type="evidence" value="ECO:0007669"/>
    <property type="project" value="TreeGrafter"/>
</dbReference>
<evidence type="ECO:0000256" key="6">
    <source>
        <dbReference type="ARBA" id="ARBA00022741"/>
    </source>
</evidence>
<comment type="subcellular location">
    <subcellularLocation>
        <location evidence="2">Membrane</location>
    </subcellularLocation>
</comment>
<feature type="domain" description="Histidine kinase" evidence="13">
    <location>
        <begin position="616"/>
        <end position="837"/>
    </location>
</feature>
<dbReference type="SUPFAM" id="SSF47384">
    <property type="entry name" value="Homodimeric domain of signal transducing histidine kinase"/>
    <property type="match status" value="1"/>
</dbReference>
<accession>A0A2W5HM95</accession>
<evidence type="ECO:0000256" key="9">
    <source>
        <dbReference type="ARBA" id="ARBA00023012"/>
    </source>
</evidence>
<dbReference type="InterPro" id="IPR036097">
    <property type="entry name" value="HisK_dim/P_sf"/>
</dbReference>
<dbReference type="InterPro" id="IPR036890">
    <property type="entry name" value="HATPase_C_sf"/>
</dbReference>
<keyword evidence="6" id="KW-0547">Nucleotide-binding</keyword>
<dbReference type="SMART" id="SM00086">
    <property type="entry name" value="PAC"/>
    <property type="match status" value="2"/>
</dbReference>
<name>A0A2W5HM95_9BACT</name>
<gene>
    <name evidence="16" type="ORF">DI586_08435</name>
</gene>
<evidence type="ECO:0000256" key="5">
    <source>
        <dbReference type="ARBA" id="ARBA00022679"/>
    </source>
</evidence>
<dbReference type="InterPro" id="IPR000700">
    <property type="entry name" value="PAS-assoc_C"/>
</dbReference>
<evidence type="ECO:0000256" key="11">
    <source>
        <dbReference type="SAM" id="Coils"/>
    </source>
</evidence>
<dbReference type="Pfam" id="PF00989">
    <property type="entry name" value="PAS"/>
    <property type="match status" value="1"/>
</dbReference>
<evidence type="ECO:0000256" key="12">
    <source>
        <dbReference type="SAM" id="Phobius"/>
    </source>
</evidence>
<proteinExistence type="predicted"/>
<dbReference type="PANTHER" id="PTHR43047:SF72">
    <property type="entry name" value="OSMOSENSING HISTIDINE PROTEIN KINASE SLN1"/>
    <property type="match status" value="1"/>
</dbReference>
<dbReference type="Proteomes" id="UP000249739">
    <property type="component" value="Unassembled WGS sequence"/>
</dbReference>
<dbReference type="SMART" id="SM00387">
    <property type="entry name" value="HATPase_c"/>
    <property type="match status" value="1"/>
</dbReference>
<evidence type="ECO:0000256" key="8">
    <source>
        <dbReference type="ARBA" id="ARBA00022840"/>
    </source>
</evidence>
<keyword evidence="12" id="KW-1133">Transmembrane helix</keyword>
<dbReference type="InterPro" id="IPR000014">
    <property type="entry name" value="PAS"/>
</dbReference>
<evidence type="ECO:0000313" key="17">
    <source>
        <dbReference type="Proteomes" id="UP000249739"/>
    </source>
</evidence>
<evidence type="ECO:0000256" key="1">
    <source>
        <dbReference type="ARBA" id="ARBA00000085"/>
    </source>
</evidence>
<dbReference type="PROSITE" id="PS50113">
    <property type="entry name" value="PAC"/>
    <property type="match status" value="2"/>
</dbReference>
<feature type="domain" description="PAC" evidence="15">
    <location>
        <begin position="546"/>
        <end position="598"/>
    </location>
</feature>
<evidence type="ECO:0000313" key="16">
    <source>
        <dbReference type="EMBL" id="PZP54929.1"/>
    </source>
</evidence>
<keyword evidence="9" id="KW-0902">Two-component regulatory system</keyword>
<keyword evidence="8" id="KW-0067">ATP-binding</keyword>
<organism evidence="16 17">
    <name type="scientific">Micavibrio aeruginosavorus</name>
    <dbReference type="NCBI Taxonomy" id="349221"/>
    <lineage>
        <taxon>Bacteria</taxon>
        <taxon>Pseudomonadati</taxon>
        <taxon>Bdellovibrionota</taxon>
        <taxon>Bdellovibrionia</taxon>
        <taxon>Bdellovibrionales</taxon>
        <taxon>Pseudobdellovibrionaceae</taxon>
        <taxon>Micavibrio</taxon>
    </lineage>
</organism>
<evidence type="ECO:0000256" key="3">
    <source>
        <dbReference type="ARBA" id="ARBA00012438"/>
    </source>
</evidence>
<dbReference type="GO" id="GO:0009927">
    <property type="term" value="F:histidine phosphotransfer kinase activity"/>
    <property type="evidence" value="ECO:0007669"/>
    <property type="project" value="TreeGrafter"/>
</dbReference>
<dbReference type="Pfam" id="PF13426">
    <property type="entry name" value="PAS_9"/>
    <property type="match status" value="1"/>
</dbReference>
<evidence type="ECO:0000256" key="2">
    <source>
        <dbReference type="ARBA" id="ARBA00004370"/>
    </source>
</evidence>
<dbReference type="CDD" id="cd00130">
    <property type="entry name" value="PAS"/>
    <property type="match status" value="2"/>
</dbReference>
<evidence type="ECO:0000259" key="15">
    <source>
        <dbReference type="PROSITE" id="PS50113"/>
    </source>
</evidence>
<keyword evidence="7 16" id="KW-0418">Kinase</keyword>
<reference evidence="16 17" key="1">
    <citation type="submission" date="2017-08" db="EMBL/GenBank/DDBJ databases">
        <title>Infants hospitalized years apart are colonized by the same room-sourced microbial strains.</title>
        <authorList>
            <person name="Brooks B."/>
            <person name="Olm M.R."/>
            <person name="Firek B.A."/>
            <person name="Baker R."/>
            <person name="Thomas B.C."/>
            <person name="Morowitz M.J."/>
            <person name="Banfield J.F."/>
        </authorList>
    </citation>
    <scope>NUCLEOTIDE SEQUENCE [LARGE SCALE GENOMIC DNA]</scope>
    <source>
        <strain evidence="16">S2_006_000_R2_64</strain>
    </source>
</reference>
<dbReference type="NCBIfam" id="TIGR00229">
    <property type="entry name" value="sensory_box"/>
    <property type="match status" value="2"/>
</dbReference>
<dbReference type="InterPro" id="IPR003594">
    <property type="entry name" value="HATPase_dom"/>
</dbReference>
<dbReference type="InterPro" id="IPR004358">
    <property type="entry name" value="Sig_transdc_His_kin-like_C"/>
</dbReference>
<dbReference type="Pfam" id="PF02518">
    <property type="entry name" value="HATPase_c"/>
    <property type="match status" value="1"/>
</dbReference>
<keyword evidence="11" id="KW-0175">Coiled coil</keyword>
<protein>
    <recommendedName>
        <fullName evidence="3">histidine kinase</fullName>
        <ecNumber evidence="3">2.7.13.3</ecNumber>
    </recommendedName>
</protein>
<dbReference type="PROSITE" id="PS50112">
    <property type="entry name" value="PAS"/>
    <property type="match status" value="2"/>
</dbReference>
<dbReference type="Pfam" id="PF00512">
    <property type="entry name" value="HisKA"/>
    <property type="match status" value="1"/>
</dbReference>
<dbReference type="SMART" id="SM00091">
    <property type="entry name" value="PAS"/>
    <property type="match status" value="2"/>
</dbReference>
<feature type="transmembrane region" description="Helical" evidence="12">
    <location>
        <begin position="27"/>
        <end position="51"/>
    </location>
</feature>
<dbReference type="SMART" id="SM00388">
    <property type="entry name" value="HisKA"/>
    <property type="match status" value="1"/>
</dbReference>
<sequence length="839" mass="94079">MMMAKQTHNSTNRSSQLDIWTWLKDHMVHIMVLANGIILTVASFWTVQLFVSQILKDDYQKSGASTKQVVVEKIKDFHDTMADFTLAFQNYSLNEAGSFVISPVTARINTKGFDSILWIPLETPSLSLDLKDTNFSDQKITVNTKIVSAILNQAKSQPDIFLYIADTTRSAMHEEKGIVQTRSFAIVKAVKNVQQKTIGYLAGFTAIDKVLNREQILSTNYVSKTVFWDNSSKAILFFLEDTKGDFISIGQNFQYNFEVVFANKPIQVQVVFKKTSNSILELLSWLIAGFGIVVTVIVWFYVSNNFNKSKILSKVNADLAEKNEELNDQIREREKLFQTLRKSERENYAIINAISDAIFEVSPSGDIMFLNEAWTKITGFDLETSMGGNIIEMIFPPDQEEQKLNIALLAKGQRTAYRVLTKLRTIDGTCRSVEMVVSMLRQDEARNLRVMGSFTDVEERQRAEQALNEAERKYKTIWENAAGGIYQLTSEGQFLSANPALARIFGYDTPEDMVRLVHNAHEDLFVDPQDRAQYLKSRSSGTANTSFYEAKARRRDGEEIWVRENFRAVLDGFSNVLYYEGSIEDITQRKEGEVQLKEAKMHSDMASRAKSEFLANISHELRTPLNSIIGFSEIIKNEVFGPIEPKSYTEYAGNIYDSGKHLLGIINQILDISRIDAGERELNESMVDIRKITSLCLDLSKSKINQNNLTVIDMVPDNLPKMIAEEVAVKQMLLNLLSNAAKFTPVGGRITLNAEIESSGNLKISVTDTGVGLSQEQIDRATKPFGLVDGRLDKGTGGAGLGLSLVHSLLKLHGGKLEILSQKGIGTTASLIFPASRIQ</sequence>
<keyword evidence="10 12" id="KW-0472">Membrane</keyword>
<dbReference type="InterPro" id="IPR005467">
    <property type="entry name" value="His_kinase_dom"/>
</dbReference>
<dbReference type="PRINTS" id="PR00344">
    <property type="entry name" value="BCTRLSENSOR"/>
</dbReference>
<dbReference type="GO" id="GO:0005524">
    <property type="term" value="F:ATP binding"/>
    <property type="evidence" value="ECO:0007669"/>
    <property type="project" value="UniProtKB-KW"/>
</dbReference>
<evidence type="ECO:0000256" key="10">
    <source>
        <dbReference type="ARBA" id="ARBA00023136"/>
    </source>
</evidence>
<dbReference type="CDD" id="cd00082">
    <property type="entry name" value="HisKA"/>
    <property type="match status" value="1"/>
</dbReference>
<dbReference type="AlphaFoldDB" id="A0A2W5HM95"/>
<evidence type="ECO:0000259" key="14">
    <source>
        <dbReference type="PROSITE" id="PS50112"/>
    </source>
</evidence>
<dbReference type="PROSITE" id="PS50109">
    <property type="entry name" value="HIS_KIN"/>
    <property type="match status" value="1"/>
</dbReference>
<feature type="transmembrane region" description="Helical" evidence="12">
    <location>
        <begin position="282"/>
        <end position="302"/>
    </location>
</feature>
<dbReference type="Gene3D" id="3.30.450.20">
    <property type="entry name" value="PAS domain"/>
    <property type="match status" value="2"/>
</dbReference>
<feature type="domain" description="PAS" evidence="14">
    <location>
        <begin position="470"/>
        <end position="511"/>
    </location>
</feature>